<evidence type="ECO:0000256" key="10">
    <source>
        <dbReference type="ARBA" id="ARBA00023157"/>
    </source>
</evidence>
<feature type="transmembrane region" description="Helical" evidence="12">
    <location>
        <begin position="166"/>
        <end position="188"/>
    </location>
</feature>
<feature type="transmembrane region" description="Helical" evidence="12">
    <location>
        <begin position="218"/>
        <end position="237"/>
    </location>
</feature>
<dbReference type="PANTHER" id="PTHR35457:SF1">
    <property type="entry name" value="HEME A SYNTHASE"/>
    <property type="match status" value="1"/>
</dbReference>
<sequence precursor="true">MQTISNRSFARYAWAVLAFNVGVVLWGAYVRAAGAGAGCGQHWPLCNGVIVPVAPTLKTIIEFTHRVTSGIDLALVALLVAWAFRAFPRLHPVRLGAVLSAIFLMTEALIGAALVLLEHVAKNQSSARGYSLSLHLINTLTLLACLTLTAWWAMGKPPVRVAGRPGWMAAGSLVLVMILGVSGAIAALGDTLFPARSLAEAFAQDFDPASSIFVRLRVLHPIIAAIAGTWLVLYAVATAGRRADLRPRAWLLLGLVGAQVAAGSVNLLLRAPVFMQMLHLLLADALWISLVLLCAGILESEPILTDKPV</sequence>
<keyword evidence="8" id="KW-0350">Heme biosynthesis</keyword>
<evidence type="ECO:0000256" key="6">
    <source>
        <dbReference type="ARBA" id="ARBA00023002"/>
    </source>
</evidence>
<dbReference type="InterPro" id="IPR050450">
    <property type="entry name" value="COX15/CtaA_HemeA_synthase"/>
</dbReference>
<gene>
    <name evidence="13" type="ordered locus">Acid_4821</name>
</gene>
<name>Q01X35_SOLUE</name>
<evidence type="ECO:0000256" key="4">
    <source>
        <dbReference type="ARBA" id="ARBA00022723"/>
    </source>
</evidence>
<protein>
    <submittedName>
        <fullName evidence="13">Cytochrome oxidase assembly</fullName>
    </submittedName>
</protein>
<dbReference type="AlphaFoldDB" id="Q01X35"/>
<comment type="pathway">
    <text evidence="11">Porphyrin-containing compound metabolism.</text>
</comment>
<dbReference type="HOGENOM" id="CLU_053655_0_0_0"/>
<dbReference type="Pfam" id="PF02628">
    <property type="entry name" value="COX15-CtaA"/>
    <property type="match status" value="1"/>
</dbReference>
<comment type="subcellular location">
    <subcellularLocation>
        <location evidence="1">Membrane</location>
        <topology evidence="1">Multi-pass membrane protein</topology>
    </subcellularLocation>
</comment>
<keyword evidence="7" id="KW-0408">Iron</keyword>
<dbReference type="PANTHER" id="PTHR35457">
    <property type="entry name" value="HEME A SYNTHASE"/>
    <property type="match status" value="1"/>
</dbReference>
<evidence type="ECO:0000256" key="2">
    <source>
        <dbReference type="ARBA" id="ARBA00022475"/>
    </source>
</evidence>
<reference evidence="13" key="1">
    <citation type="submission" date="2006-10" db="EMBL/GenBank/DDBJ databases">
        <title>Complete sequence of Solibacter usitatus Ellin6076.</title>
        <authorList>
            <consortium name="US DOE Joint Genome Institute"/>
            <person name="Copeland A."/>
            <person name="Lucas S."/>
            <person name="Lapidus A."/>
            <person name="Barry K."/>
            <person name="Detter J.C."/>
            <person name="Glavina del Rio T."/>
            <person name="Hammon N."/>
            <person name="Israni S."/>
            <person name="Dalin E."/>
            <person name="Tice H."/>
            <person name="Pitluck S."/>
            <person name="Thompson L.S."/>
            <person name="Brettin T."/>
            <person name="Bruce D."/>
            <person name="Han C."/>
            <person name="Tapia R."/>
            <person name="Gilna P."/>
            <person name="Schmutz J."/>
            <person name="Larimer F."/>
            <person name="Land M."/>
            <person name="Hauser L."/>
            <person name="Kyrpides N."/>
            <person name="Mikhailova N."/>
            <person name="Janssen P.H."/>
            <person name="Kuske C.R."/>
            <person name="Richardson P."/>
        </authorList>
    </citation>
    <scope>NUCLEOTIDE SEQUENCE</scope>
    <source>
        <strain evidence="13">Ellin6076</strain>
    </source>
</reference>
<evidence type="ECO:0000313" key="13">
    <source>
        <dbReference type="EMBL" id="ABJ85780.1"/>
    </source>
</evidence>
<evidence type="ECO:0000256" key="9">
    <source>
        <dbReference type="ARBA" id="ARBA00023136"/>
    </source>
</evidence>
<dbReference type="STRING" id="234267.Acid_4821"/>
<feature type="transmembrane region" description="Helical" evidence="12">
    <location>
        <begin position="277"/>
        <end position="298"/>
    </location>
</feature>
<feature type="transmembrane region" description="Helical" evidence="12">
    <location>
        <begin position="136"/>
        <end position="154"/>
    </location>
</feature>
<dbReference type="InterPro" id="IPR003780">
    <property type="entry name" value="COX15/CtaA_fam"/>
</dbReference>
<dbReference type="KEGG" id="sus:Acid_4821"/>
<keyword evidence="9 12" id="KW-0472">Membrane</keyword>
<keyword evidence="2" id="KW-1003">Cell membrane</keyword>
<evidence type="ECO:0000256" key="3">
    <source>
        <dbReference type="ARBA" id="ARBA00022692"/>
    </source>
</evidence>
<dbReference type="GO" id="GO:0016020">
    <property type="term" value="C:membrane"/>
    <property type="evidence" value="ECO:0007669"/>
    <property type="project" value="UniProtKB-SubCell"/>
</dbReference>
<keyword evidence="5 12" id="KW-1133">Transmembrane helix</keyword>
<accession>Q01X35</accession>
<keyword evidence="6" id="KW-0560">Oxidoreductase</keyword>
<keyword evidence="4" id="KW-0479">Metal-binding</keyword>
<keyword evidence="3 12" id="KW-0812">Transmembrane</keyword>
<dbReference type="EMBL" id="CP000473">
    <property type="protein sequence ID" value="ABJ85780.1"/>
    <property type="molecule type" value="Genomic_DNA"/>
</dbReference>
<proteinExistence type="predicted"/>
<evidence type="ECO:0000256" key="11">
    <source>
        <dbReference type="ARBA" id="ARBA00023444"/>
    </source>
</evidence>
<organism evidence="13">
    <name type="scientific">Solibacter usitatus (strain Ellin6076)</name>
    <dbReference type="NCBI Taxonomy" id="234267"/>
    <lineage>
        <taxon>Bacteria</taxon>
        <taxon>Pseudomonadati</taxon>
        <taxon>Acidobacteriota</taxon>
        <taxon>Terriglobia</taxon>
        <taxon>Bryobacterales</taxon>
        <taxon>Solibacteraceae</taxon>
        <taxon>Candidatus Solibacter</taxon>
    </lineage>
</organism>
<feature type="transmembrane region" description="Helical" evidence="12">
    <location>
        <begin position="12"/>
        <end position="29"/>
    </location>
</feature>
<feature type="transmembrane region" description="Helical" evidence="12">
    <location>
        <begin position="96"/>
        <end position="116"/>
    </location>
</feature>
<evidence type="ECO:0000256" key="8">
    <source>
        <dbReference type="ARBA" id="ARBA00023133"/>
    </source>
</evidence>
<dbReference type="eggNOG" id="COG1612">
    <property type="taxonomic scope" value="Bacteria"/>
</dbReference>
<feature type="transmembrane region" description="Helical" evidence="12">
    <location>
        <begin position="249"/>
        <end position="271"/>
    </location>
</feature>
<evidence type="ECO:0000256" key="7">
    <source>
        <dbReference type="ARBA" id="ARBA00023004"/>
    </source>
</evidence>
<dbReference type="GO" id="GO:0006784">
    <property type="term" value="P:heme A biosynthetic process"/>
    <property type="evidence" value="ECO:0007669"/>
    <property type="project" value="InterPro"/>
</dbReference>
<evidence type="ECO:0000256" key="1">
    <source>
        <dbReference type="ARBA" id="ARBA00004141"/>
    </source>
</evidence>
<dbReference type="GO" id="GO:0016491">
    <property type="term" value="F:oxidoreductase activity"/>
    <property type="evidence" value="ECO:0007669"/>
    <property type="project" value="UniProtKB-KW"/>
</dbReference>
<dbReference type="InParanoid" id="Q01X35"/>
<dbReference type="GO" id="GO:0046872">
    <property type="term" value="F:metal ion binding"/>
    <property type="evidence" value="ECO:0007669"/>
    <property type="project" value="UniProtKB-KW"/>
</dbReference>
<evidence type="ECO:0000256" key="12">
    <source>
        <dbReference type="SAM" id="Phobius"/>
    </source>
</evidence>
<feature type="transmembrane region" description="Helical" evidence="12">
    <location>
        <begin position="67"/>
        <end position="84"/>
    </location>
</feature>
<keyword evidence="10" id="KW-1015">Disulfide bond</keyword>
<evidence type="ECO:0000256" key="5">
    <source>
        <dbReference type="ARBA" id="ARBA00022989"/>
    </source>
</evidence>